<protein>
    <recommendedName>
        <fullName evidence="3">F-box domain-containing protein</fullName>
    </recommendedName>
</protein>
<dbReference type="AlphaFoldDB" id="A0A6A5WQ10"/>
<evidence type="ECO:0000313" key="1">
    <source>
        <dbReference type="EMBL" id="KAF2003148.1"/>
    </source>
</evidence>
<evidence type="ECO:0008006" key="3">
    <source>
        <dbReference type="Google" id="ProtNLM"/>
    </source>
</evidence>
<dbReference type="EMBL" id="ML977574">
    <property type="protein sequence ID" value="KAF2003148.1"/>
    <property type="molecule type" value="Genomic_DNA"/>
</dbReference>
<name>A0A6A5WQ10_9PLEO</name>
<evidence type="ECO:0000313" key="2">
    <source>
        <dbReference type="Proteomes" id="UP000799779"/>
    </source>
</evidence>
<sequence length="279" mass="31408">MTSPTINLLCLPPELIYEIADYLAPDGILALKLTHPFFDATLPLEQLMKGIEVSTCTRHAIRTYLTCPVPPPTHLRCIFCKSTYPVALFSSSSSPLCMPMSTINDNIPREVVELPNRFCAWHVGRLAKVIRTGAGGRNEWVSTLKEMCMHCGEISGWGTCTCSCDSCGVRTVRTYARYLNNDRECRRFLFYRTLEREGEGAADTKGEGVLSVRETCRDHDNNQQTFLEFPVHYEDEDSFLQPTLFERPCSHAKPVSVGGMHATVTQRHRTCPPIEKLNS</sequence>
<dbReference type="Proteomes" id="UP000799779">
    <property type="component" value="Unassembled WGS sequence"/>
</dbReference>
<dbReference type="OrthoDB" id="3939900at2759"/>
<gene>
    <name evidence="1" type="ORF">P154DRAFT_111652</name>
</gene>
<keyword evidence="2" id="KW-1185">Reference proteome</keyword>
<proteinExistence type="predicted"/>
<accession>A0A6A5WQ10</accession>
<reference evidence="1" key="1">
    <citation type="journal article" date="2020" name="Stud. Mycol.">
        <title>101 Dothideomycetes genomes: a test case for predicting lifestyles and emergence of pathogens.</title>
        <authorList>
            <person name="Haridas S."/>
            <person name="Albert R."/>
            <person name="Binder M."/>
            <person name="Bloem J."/>
            <person name="Labutti K."/>
            <person name="Salamov A."/>
            <person name="Andreopoulos B."/>
            <person name="Baker S."/>
            <person name="Barry K."/>
            <person name="Bills G."/>
            <person name="Bluhm B."/>
            <person name="Cannon C."/>
            <person name="Castanera R."/>
            <person name="Culley D."/>
            <person name="Daum C."/>
            <person name="Ezra D."/>
            <person name="Gonzalez J."/>
            <person name="Henrissat B."/>
            <person name="Kuo A."/>
            <person name="Liang C."/>
            <person name="Lipzen A."/>
            <person name="Lutzoni F."/>
            <person name="Magnuson J."/>
            <person name="Mondo S."/>
            <person name="Nolan M."/>
            <person name="Ohm R."/>
            <person name="Pangilinan J."/>
            <person name="Park H.-J."/>
            <person name="Ramirez L."/>
            <person name="Alfaro M."/>
            <person name="Sun H."/>
            <person name="Tritt A."/>
            <person name="Yoshinaga Y."/>
            <person name="Zwiers L.-H."/>
            <person name="Turgeon B."/>
            <person name="Goodwin S."/>
            <person name="Spatafora J."/>
            <person name="Crous P."/>
            <person name="Grigoriev I."/>
        </authorList>
    </citation>
    <scope>NUCLEOTIDE SEQUENCE</scope>
    <source>
        <strain evidence="1">CBS 123094</strain>
    </source>
</reference>
<organism evidence="1 2">
    <name type="scientific">Amniculicola lignicola CBS 123094</name>
    <dbReference type="NCBI Taxonomy" id="1392246"/>
    <lineage>
        <taxon>Eukaryota</taxon>
        <taxon>Fungi</taxon>
        <taxon>Dikarya</taxon>
        <taxon>Ascomycota</taxon>
        <taxon>Pezizomycotina</taxon>
        <taxon>Dothideomycetes</taxon>
        <taxon>Pleosporomycetidae</taxon>
        <taxon>Pleosporales</taxon>
        <taxon>Amniculicolaceae</taxon>
        <taxon>Amniculicola</taxon>
    </lineage>
</organism>